<dbReference type="PANTHER" id="PTHR34387">
    <property type="entry name" value="SLR1258 PROTEIN"/>
    <property type="match status" value="1"/>
</dbReference>
<sequence>MRFSSSRLAVLFVVALALPLAVPAGPVRADSSQAPAKAQGRITVTGRGHVAAAPDMATVTLGVTTEAKTAKAAMTANSSQLERVMAGLEGAGIAARDIQTSGLALNPRWQTVKPSGERKITGFVASNRVTVRVRQLDELGSVLDSLVQAGANTVDGLDFGIAKPGPLQDEAQQKAVKEARRKAQLMAEAAGVTLGRVISIGDGYVSEPQPMMRSAGMAEPISAPVPVAQGEVNLSATVTMVFAIKP</sequence>
<dbReference type="EMBL" id="JBHRSK010000004">
    <property type="protein sequence ID" value="MFC2968126.1"/>
    <property type="molecule type" value="Genomic_DNA"/>
</dbReference>
<accession>A0ABV7AGT5</accession>
<evidence type="ECO:0000313" key="2">
    <source>
        <dbReference type="EMBL" id="MFC2968126.1"/>
    </source>
</evidence>
<dbReference type="Proteomes" id="UP001595443">
    <property type="component" value="Unassembled WGS sequence"/>
</dbReference>
<keyword evidence="1" id="KW-0732">Signal</keyword>
<dbReference type="PANTHER" id="PTHR34387:SF1">
    <property type="entry name" value="PERIPLASMIC IMMUNOGENIC PROTEIN"/>
    <property type="match status" value="1"/>
</dbReference>
<reference evidence="3" key="1">
    <citation type="journal article" date="2019" name="Int. J. Syst. Evol. Microbiol.">
        <title>The Global Catalogue of Microorganisms (GCM) 10K type strain sequencing project: providing services to taxonomists for standard genome sequencing and annotation.</title>
        <authorList>
            <consortium name="The Broad Institute Genomics Platform"/>
            <consortium name="The Broad Institute Genome Sequencing Center for Infectious Disease"/>
            <person name="Wu L."/>
            <person name="Ma J."/>
        </authorList>
    </citation>
    <scope>NUCLEOTIDE SEQUENCE [LARGE SCALE GENOMIC DNA]</scope>
    <source>
        <strain evidence="3">KCTC 62192</strain>
    </source>
</reference>
<name>A0ABV7AGT5_9RHOB</name>
<dbReference type="InterPro" id="IPR052022">
    <property type="entry name" value="26kDa_periplasmic_antigen"/>
</dbReference>
<gene>
    <name evidence="2" type="ORF">ACFOES_08475</name>
</gene>
<dbReference type="Pfam" id="PF04402">
    <property type="entry name" value="SIMPL"/>
    <property type="match status" value="1"/>
</dbReference>
<keyword evidence="3" id="KW-1185">Reference proteome</keyword>
<evidence type="ECO:0000256" key="1">
    <source>
        <dbReference type="SAM" id="SignalP"/>
    </source>
</evidence>
<organism evidence="2 3">
    <name type="scientific">Acidimangrovimonas pyrenivorans</name>
    <dbReference type="NCBI Taxonomy" id="2030798"/>
    <lineage>
        <taxon>Bacteria</taxon>
        <taxon>Pseudomonadati</taxon>
        <taxon>Pseudomonadota</taxon>
        <taxon>Alphaproteobacteria</taxon>
        <taxon>Rhodobacterales</taxon>
        <taxon>Paracoccaceae</taxon>
        <taxon>Acidimangrovimonas</taxon>
    </lineage>
</organism>
<feature type="signal peptide" evidence="1">
    <location>
        <begin position="1"/>
        <end position="29"/>
    </location>
</feature>
<dbReference type="Gene3D" id="3.30.70.2970">
    <property type="entry name" value="Protein of unknown function (DUF541), domain 2"/>
    <property type="match status" value="1"/>
</dbReference>
<dbReference type="Gene3D" id="3.30.110.170">
    <property type="entry name" value="Protein of unknown function (DUF541), domain 1"/>
    <property type="match status" value="1"/>
</dbReference>
<protein>
    <submittedName>
        <fullName evidence="2">SIMPL domain-containing protein</fullName>
    </submittedName>
</protein>
<evidence type="ECO:0000313" key="3">
    <source>
        <dbReference type="Proteomes" id="UP001595443"/>
    </source>
</evidence>
<feature type="chain" id="PRO_5045219214" evidence="1">
    <location>
        <begin position="30"/>
        <end position="246"/>
    </location>
</feature>
<dbReference type="RefSeq" id="WP_377832800.1">
    <property type="nucleotide sequence ID" value="NZ_JBHRSK010000004.1"/>
</dbReference>
<dbReference type="InterPro" id="IPR007497">
    <property type="entry name" value="SIMPL/DUF541"/>
</dbReference>
<proteinExistence type="predicted"/>
<comment type="caution">
    <text evidence="2">The sequence shown here is derived from an EMBL/GenBank/DDBJ whole genome shotgun (WGS) entry which is preliminary data.</text>
</comment>